<keyword evidence="3" id="KW-1185">Reference proteome</keyword>
<evidence type="ECO:0000256" key="1">
    <source>
        <dbReference type="SAM" id="MobiDB-lite"/>
    </source>
</evidence>
<feature type="region of interest" description="Disordered" evidence="1">
    <location>
        <begin position="427"/>
        <end position="448"/>
    </location>
</feature>
<dbReference type="Proteomes" id="UP000748531">
    <property type="component" value="Unassembled WGS sequence"/>
</dbReference>
<dbReference type="OrthoDB" id="3364872at2759"/>
<dbReference type="EMBL" id="LUCH01008035">
    <property type="protein sequence ID" value="KAF5396484.1"/>
    <property type="molecule type" value="Genomic_DNA"/>
</dbReference>
<feature type="region of interest" description="Disordered" evidence="1">
    <location>
        <begin position="364"/>
        <end position="401"/>
    </location>
</feature>
<dbReference type="AlphaFoldDB" id="A0A8J4T2L0"/>
<evidence type="ECO:0000313" key="2">
    <source>
        <dbReference type="EMBL" id="KAF5396484.1"/>
    </source>
</evidence>
<feature type="compositionally biased region" description="Basic and acidic residues" evidence="1">
    <location>
        <begin position="179"/>
        <end position="189"/>
    </location>
</feature>
<proteinExistence type="predicted"/>
<sequence>MSLTFKLSESPPLPSISAEQLNTELVKMRKLVNASKLYIFRDLLRYIKKIRLKLSKQPDNERLKHKLEHRSSELMVLRSLSTVRICKLVLANEIDKSELSRKGHKLTAQDRLIIRMSGTKVIAGFVRSFREAHPDWPSLVHYLLYKNISGKWKSRAQKRRNRKVRGSLPLPPAPAVEDELVRENTEHPDSTTTAVYRIPISNLPDSSNKPSPPYPPSPSHEEEMDSDTASDIAEQVISRIVARRGLTSVRAPLNSPTVGSQDDTIGKVCPLINADYRRVNACVKDSSNSSVGIPTHFKSRNGKRSVPKSVQHANQRCAVDKTNHSPEKSPVLPDAVVSDDENPLGSDDVSVKAKLTTKSQRFRQSTRGSFRHRQAFGQGLTKPRAPRHPPVTSRTLPPSGKLKQVEAFELAAPGMHPSWQAKREQKLKVRQMSTTPSSTAKHIVFDED</sequence>
<feature type="region of interest" description="Disordered" evidence="1">
    <location>
        <begin position="155"/>
        <end position="228"/>
    </location>
</feature>
<dbReference type="GO" id="GO:0030686">
    <property type="term" value="C:90S preribosome"/>
    <property type="evidence" value="ECO:0007669"/>
    <property type="project" value="TreeGrafter"/>
</dbReference>
<dbReference type="GO" id="GO:0030490">
    <property type="term" value="P:maturation of SSU-rRNA"/>
    <property type="evidence" value="ECO:0007669"/>
    <property type="project" value="TreeGrafter"/>
</dbReference>
<feature type="compositionally biased region" description="Basic and acidic residues" evidence="1">
    <location>
        <begin position="318"/>
        <end position="327"/>
    </location>
</feature>
<reference evidence="2" key="1">
    <citation type="submission" date="2019-05" db="EMBL/GenBank/DDBJ databases">
        <title>Annotation for the trematode Paragonimus heterotremus.</title>
        <authorList>
            <person name="Choi Y.-J."/>
        </authorList>
    </citation>
    <scope>NUCLEOTIDE SEQUENCE</scope>
    <source>
        <strain evidence="2">LC</strain>
    </source>
</reference>
<dbReference type="PANTHER" id="PTHR23325">
    <property type="entry name" value="SERUM RESPONSE FACTOR-BINDING"/>
    <property type="match status" value="1"/>
</dbReference>
<feature type="compositionally biased region" description="Basic residues" evidence="1">
    <location>
        <begin position="155"/>
        <end position="165"/>
    </location>
</feature>
<feature type="compositionally biased region" description="Polar residues" evidence="1">
    <location>
        <begin position="431"/>
        <end position="440"/>
    </location>
</feature>
<feature type="compositionally biased region" description="Basic residues" evidence="1">
    <location>
        <begin position="297"/>
        <end position="306"/>
    </location>
</feature>
<feature type="region of interest" description="Disordered" evidence="1">
    <location>
        <begin position="293"/>
        <end position="347"/>
    </location>
</feature>
<protein>
    <submittedName>
        <fullName evidence="2">Uncharacterized protein</fullName>
    </submittedName>
</protein>
<comment type="caution">
    <text evidence="2">The sequence shown here is derived from an EMBL/GenBank/DDBJ whole genome shotgun (WGS) entry which is preliminary data.</text>
</comment>
<evidence type="ECO:0000313" key="3">
    <source>
        <dbReference type="Proteomes" id="UP000748531"/>
    </source>
</evidence>
<gene>
    <name evidence="2" type="ORF">PHET_10112</name>
</gene>
<name>A0A8J4T2L0_9TREM</name>
<dbReference type="PANTHER" id="PTHR23325:SF1">
    <property type="entry name" value="SERUM RESPONSE FACTOR-BINDING PROTEIN 1"/>
    <property type="match status" value="1"/>
</dbReference>
<organism evidence="2 3">
    <name type="scientific">Paragonimus heterotremus</name>
    <dbReference type="NCBI Taxonomy" id="100268"/>
    <lineage>
        <taxon>Eukaryota</taxon>
        <taxon>Metazoa</taxon>
        <taxon>Spiralia</taxon>
        <taxon>Lophotrochozoa</taxon>
        <taxon>Platyhelminthes</taxon>
        <taxon>Trematoda</taxon>
        <taxon>Digenea</taxon>
        <taxon>Plagiorchiida</taxon>
        <taxon>Troglotremata</taxon>
        <taxon>Troglotrematidae</taxon>
        <taxon>Paragonimus</taxon>
    </lineage>
</organism>
<dbReference type="GO" id="GO:0005634">
    <property type="term" value="C:nucleus"/>
    <property type="evidence" value="ECO:0007669"/>
    <property type="project" value="TreeGrafter"/>
</dbReference>
<dbReference type="InterPro" id="IPR037393">
    <property type="entry name" value="Bud22/SRFB1"/>
</dbReference>
<accession>A0A8J4T2L0</accession>